<dbReference type="GO" id="GO:0003677">
    <property type="term" value="F:DNA binding"/>
    <property type="evidence" value="ECO:0007669"/>
    <property type="project" value="InterPro"/>
</dbReference>
<name>A0A9D4X169_PEA</name>
<dbReference type="Gramene" id="Psat05G0669600-T2">
    <property type="protein sequence ID" value="KAI5411717.1"/>
    <property type="gene ID" value="KIW84_056696"/>
</dbReference>
<proteinExistence type="predicted"/>
<dbReference type="GO" id="GO:0000725">
    <property type="term" value="P:recombinational repair"/>
    <property type="evidence" value="ECO:0007669"/>
    <property type="project" value="TreeGrafter"/>
</dbReference>
<dbReference type="PANTHER" id="PTHR32472:SF19">
    <property type="entry name" value="DNA REPAIR-LIKE PROTEINRADA"/>
    <property type="match status" value="1"/>
</dbReference>
<protein>
    <recommendedName>
        <fullName evidence="1">RecA family profile 1 domain-containing protein</fullName>
    </recommendedName>
</protein>
<dbReference type="Proteomes" id="UP001058974">
    <property type="component" value="Chromosome 5"/>
</dbReference>
<dbReference type="AlphaFoldDB" id="A0A9D4X169"/>
<dbReference type="GO" id="GO:0140664">
    <property type="term" value="F:ATP-dependent DNA damage sensor activity"/>
    <property type="evidence" value="ECO:0007669"/>
    <property type="project" value="InterPro"/>
</dbReference>
<sequence length="136" mass="15316">MQVKECTSALMRFAKTTNIPVLLIGHVTKSGEIAGPRVLEHIVDVVLYLEGERFTSYRMLRAVKNRFGSTDELGVFEMSESGFQAVSNATEMFLTEQDPDSDVLVGLAFTVIMDGSRTFIIEVQVIFELSLYKKQW</sequence>
<dbReference type="InterPro" id="IPR027417">
    <property type="entry name" value="P-loop_NTPase"/>
</dbReference>
<dbReference type="PRINTS" id="PR01874">
    <property type="entry name" value="DNAREPAIRADA"/>
</dbReference>
<dbReference type="GO" id="GO:0005524">
    <property type="term" value="F:ATP binding"/>
    <property type="evidence" value="ECO:0007669"/>
    <property type="project" value="InterPro"/>
</dbReference>
<dbReference type="InterPro" id="IPR020588">
    <property type="entry name" value="RecA_ATP-bd"/>
</dbReference>
<organism evidence="2 3">
    <name type="scientific">Pisum sativum</name>
    <name type="common">Garden pea</name>
    <name type="synonym">Lathyrus oleraceus</name>
    <dbReference type="NCBI Taxonomy" id="3888"/>
    <lineage>
        <taxon>Eukaryota</taxon>
        <taxon>Viridiplantae</taxon>
        <taxon>Streptophyta</taxon>
        <taxon>Embryophyta</taxon>
        <taxon>Tracheophyta</taxon>
        <taxon>Spermatophyta</taxon>
        <taxon>Magnoliopsida</taxon>
        <taxon>eudicotyledons</taxon>
        <taxon>Gunneridae</taxon>
        <taxon>Pentapetalae</taxon>
        <taxon>rosids</taxon>
        <taxon>fabids</taxon>
        <taxon>Fabales</taxon>
        <taxon>Fabaceae</taxon>
        <taxon>Papilionoideae</taxon>
        <taxon>50 kb inversion clade</taxon>
        <taxon>NPAAA clade</taxon>
        <taxon>Hologalegina</taxon>
        <taxon>IRL clade</taxon>
        <taxon>Fabeae</taxon>
        <taxon>Lathyrus</taxon>
    </lineage>
</organism>
<evidence type="ECO:0000313" key="3">
    <source>
        <dbReference type="Proteomes" id="UP001058974"/>
    </source>
</evidence>
<evidence type="ECO:0000259" key="1">
    <source>
        <dbReference type="PROSITE" id="PS50162"/>
    </source>
</evidence>
<keyword evidence="3" id="KW-1185">Reference proteome</keyword>
<dbReference type="PROSITE" id="PS50162">
    <property type="entry name" value="RECA_2"/>
    <property type="match status" value="1"/>
</dbReference>
<comment type="caution">
    <text evidence="2">The sequence shown here is derived from an EMBL/GenBank/DDBJ whole genome shotgun (WGS) entry which is preliminary data.</text>
</comment>
<dbReference type="PANTHER" id="PTHR32472">
    <property type="entry name" value="DNA REPAIR PROTEIN RADA"/>
    <property type="match status" value="1"/>
</dbReference>
<dbReference type="EMBL" id="JAMSHJ010000005">
    <property type="protein sequence ID" value="KAI5411717.1"/>
    <property type="molecule type" value="Genomic_DNA"/>
</dbReference>
<accession>A0A9D4X169</accession>
<dbReference type="SUPFAM" id="SSF52540">
    <property type="entry name" value="P-loop containing nucleoside triphosphate hydrolases"/>
    <property type="match status" value="1"/>
</dbReference>
<dbReference type="Gene3D" id="3.40.50.300">
    <property type="entry name" value="P-loop containing nucleotide triphosphate hydrolases"/>
    <property type="match status" value="1"/>
</dbReference>
<gene>
    <name evidence="2" type="ORF">KIW84_056696</name>
</gene>
<feature type="domain" description="RecA family profile 1" evidence="1">
    <location>
        <begin position="1"/>
        <end position="27"/>
    </location>
</feature>
<evidence type="ECO:0000313" key="2">
    <source>
        <dbReference type="EMBL" id="KAI5411717.1"/>
    </source>
</evidence>
<reference evidence="2 3" key="1">
    <citation type="journal article" date="2022" name="Nat. Genet.">
        <title>Improved pea reference genome and pan-genome highlight genomic features and evolutionary characteristics.</title>
        <authorList>
            <person name="Yang T."/>
            <person name="Liu R."/>
            <person name="Luo Y."/>
            <person name="Hu S."/>
            <person name="Wang D."/>
            <person name="Wang C."/>
            <person name="Pandey M.K."/>
            <person name="Ge S."/>
            <person name="Xu Q."/>
            <person name="Li N."/>
            <person name="Li G."/>
            <person name="Huang Y."/>
            <person name="Saxena R.K."/>
            <person name="Ji Y."/>
            <person name="Li M."/>
            <person name="Yan X."/>
            <person name="He Y."/>
            <person name="Liu Y."/>
            <person name="Wang X."/>
            <person name="Xiang C."/>
            <person name="Varshney R.K."/>
            <person name="Ding H."/>
            <person name="Gao S."/>
            <person name="Zong X."/>
        </authorList>
    </citation>
    <scope>NUCLEOTIDE SEQUENCE [LARGE SCALE GENOMIC DNA]</scope>
    <source>
        <strain evidence="2 3">cv. Zhongwan 6</strain>
    </source>
</reference>